<evidence type="ECO:0000313" key="3">
    <source>
        <dbReference type="Proteomes" id="UP000076857"/>
    </source>
</evidence>
<keyword evidence="2" id="KW-0328">Glycosyltransferase</keyword>
<dbReference type="SUPFAM" id="SSF53448">
    <property type="entry name" value="Nucleotide-diphospho-sugar transferases"/>
    <property type="match status" value="1"/>
</dbReference>
<dbReference type="InterPro" id="IPR029044">
    <property type="entry name" value="Nucleotide-diphossugar_trans"/>
</dbReference>
<organism evidence="2 3">
    <name type="scientific">Pseudomonas putida</name>
    <name type="common">Arthrobacter siderocapsulatus</name>
    <dbReference type="NCBI Taxonomy" id="303"/>
    <lineage>
        <taxon>Bacteria</taxon>
        <taxon>Pseudomonadati</taxon>
        <taxon>Pseudomonadota</taxon>
        <taxon>Gammaproteobacteria</taxon>
        <taxon>Pseudomonadales</taxon>
        <taxon>Pseudomonadaceae</taxon>
        <taxon>Pseudomonas</taxon>
    </lineage>
</organism>
<reference evidence="2 3" key="2">
    <citation type="submission" date="2020-04" db="EMBL/GenBank/DDBJ databases">
        <title>Complete genome sequence of Pseudomonas putida strain JQ581.</title>
        <authorList>
            <person name="Mu Y."/>
        </authorList>
    </citation>
    <scope>NUCLEOTIDE SEQUENCE [LARGE SCALE GENOMIC DNA]</scope>
    <source>
        <strain evidence="2 3">JQ581</strain>
    </source>
</reference>
<evidence type="ECO:0000259" key="1">
    <source>
        <dbReference type="Pfam" id="PF20178"/>
    </source>
</evidence>
<gene>
    <name evidence="2" type="ORF">A3L25_022040</name>
</gene>
<proteinExistence type="predicted"/>
<name>A0AAP9N3E7_PSEPU</name>
<protein>
    <submittedName>
        <fullName evidence="2">Mannosyltransferase</fullName>
    </submittedName>
</protein>
<accession>A0AAP9N3E7</accession>
<feature type="domain" description="Dermonecrotic toxin N-terminal" evidence="1">
    <location>
        <begin position="18"/>
        <end position="304"/>
    </location>
</feature>
<dbReference type="InterPro" id="IPR007577">
    <property type="entry name" value="GlycoTrfase_DXD_sugar-bd_CS"/>
</dbReference>
<dbReference type="Gene3D" id="3.90.550.20">
    <property type="match status" value="1"/>
</dbReference>
<dbReference type="InterPro" id="IPR046673">
    <property type="entry name" value="ToxA_N"/>
</dbReference>
<keyword evidence="2" id="KW-0808">Transferase</keyword>
<sequence>MNTRYLNDKGVQYVRDSLAAFPRPDRAAADAIRRWADARGLTLDPDATDAVTLHYQFDPERGWVGVVTEKMTLTQAVLANWQGESSNNLIGAALGAPWGGHFPGGPLTIVGALHGKGLIHYGAEYSVYNGLFRQTENADYSARTHVQLPAEDFQAFIWQLDFHNHYRATLDRYWAEGLDTYRKAAKISFITACNKQVCEGSLSDAGRRLAWQAAGLERPGPMLRGNGKPGSKPRIRASLLNVYGYVSTDLLCLHDTVTALTLLYIPGNASPLHEFSDEAQMQDWLAKQCQDPRKREAVQAHFALADREDGLSYSGLHTALSGLGCYPKPYHLDSNRPGFTTEGIWSPRDYINYKPGTYSPPLSEELFQALARLHKQRSYRDADFIVTGDSEVTKAKWRGYLNASINLLAPLALAVPELAPLFAAAGAAQFGLGLDQAINAKHAQAKAGGVGNAVFGLLNAAPLIHAGVTRAPALFRFKYDGFVVPSRINEQVGYPLSPLDPPKLPLAAAAEVEQYFHLPVPAAALPGADPLVAGAVLRTPNYDGTADTLSASIGGYLDDVVYDVEADAFIREHDLNEVNPTYFQAAPDSRDLVQVTVGSRPVSNEMRASTLRALGIDLHLPVQLPLPAPATLRPIPRQILSIWVGDRVIDDTLLANLASNAEHIRGSGYTLRLYLSTHTPTAYQENLRLLAERAPEVRVLPLEQQPFYTRFKAGDNYSQYAAAIEGNGGVASNYASASDILRYALLDAEGGLYLDVDDSLLAAGERPAAPDGAAQGEPAAALGEIDLSTTNDGLLLSPPMTNETMDMRCLYNNSMIGSHPGNPTLRAILEEMHARYIDEPGFYESKPSQEADRAGFYRYATALSHLTGPQLLSDIVDQRLPVLRVMRQVNNLYAIPQVNANPFVDPQAMLAAQRQLLPLDRVARVGAYGSWARP</sequence>
<dbReference type="Proteomes" id="UP000076857">
    <property type="component" value="Chromosome"/>
</dbReference>
<dbReference type="AlphaFoldDB" id="A0AAP9N3E7"/>
<dbReference type="Pfam" id="PF04488">
    <property type="entry name" value="Gly_transf_sug"/>
    <property type="match status" value="1"/>
</dbReference>
<dbReference type="RefSeq" id="WP_063423087.1">
    <property type="nucleotide sequence ID" value="NZ_CP050951.1"/>
</dbReference>
<dbReference type="GO" id="GO:0016757">
    <property type="term" value="F:glycosyltransferase activity"/>
    <property type="evidence" value="ECO:0007669"/>
    <property type="project" value="UniProtKB-KW"/>
</dbReference>
<dbReference type="Pfam" id="PF20178">
    <property type="entry name" value="ToxA_N"/>
    <property type="match status" value="1"/>
</dbReference>
<evidence type="ECO:0000313" key="2">
    <source>
        <dbReference type="EMBL" id="QJQ11970.1"/>
    </source>
</evidence>
<reference evidence="2 3" key="1">
    <citation type="submission" date="2016-04" db="EMBL/GenBank/DDBJ databases">
        <authorList>
            <person name="Qiu J."/>
        </authorList>
    </citation>
    <scope>NUCLEOTIDE SEQUENCE [LARGE SCALE GENOMIC DNA]</scope>
    <source>
        <strain evidence="2 3">JQ581</strain>
    </source>
</reference>
<dbReference type="EMBL" id="CP050951">
    <property type="protein sequence ID" value="QJQ11970.1"/>
    <property type="molecule type" value="Genomic_DNA"/>
</dbReference>